<gene>
    <name evidence="1" type="ORF">DM051_20515</name>
</gene>
<protein>
    <submittedName>
        <fullName evidence="1">Uncharacterized protein</fullName>
    </submittedName>
</protein>
<proteinExistence type="predicted"/>
<dbReference type="AlphaFoldDB" id="A0A3T7S3F2"/>
<name>A0A3T7S3F2_SALET</name>
<dbReference type="EMBL" id="AAAATI010000029">
    <property type="protein sequence ID" value="EAA1979625.1"/>
    <property type="molecule type" value="Genomic_DNA"/>
</dbReference>
<evidence type="ECO:0000313" key="1">
    <source>
        <dbReference type="EMBL" id="EAA1979625.1"/>
    </source>
</evidence>
<reference evidence="1" key="1">
    <citation type="submission" date="2018-06" db="EMBL/GenBank/DDBJ databases">
        <authorList>
            <person name="Ashton P.M."/>
            <person name="Dallman T."/>
            <person name="Nair S."/>
            <person name="De Pinna E."/>
            <person name="Peters T."/>
            <person name="Grant K."/>
        </authorList>
    </citation>
    <scope>NUCLEOTIDE SEQUENCE [LARGE SCALE GENOMIC DNA]</scope>
    <source>
        <strain evidence="1">310211</strain>
    </source>
</reference>
<organism evidence="1">
    <name type="scientific">Salmonella enterica I</name>
    <dbReference type="NCBI Taxonomy" id="59201"/>
    <lineage>
        <taxon>Bacteria</taxon>
        <taxon>Pseudomonadati</taxon>
        <taxon>Pseudomonadota</taxon>
        <taxon>Gammaproteobacteria</taxon>
        <taxon>Enterobacterales</taxon>
        <taxon>Enterobacteriaceae</taxon>
        <taxon>Salmonella</taxon>
    </lineage>
</organism>
<accession>A0A3T7S3F2</accession>
<dbReference type="Proteomes" id="UP000839671">
    <property type="component" value="Unassembled WGS sequence"/>
</dbReference>
<sequence length="98" mass="10915">MCSVKNRFSAGETKTCGIFLNIRLTTQNEGISFEKQTALASHKGLPVTLKGRTMAQWKASLREHAHLRRWLCTLNILLLTLLITAALLVYNGYLSPLG</sequence>
<comment type="caution">
    <text evidence="1">The sequence shown here is derived from an EMBL/GenBank/DDBJ whole genome shotgun (WGS) entry which is preliminary data.</text>
</comment>